<sequence length="294" mass="31415">MSLAHDIVKTTHVASYEAISPSRPELSQAGKTVLITGAATGIGLAISKAFAEANAATIVMIGRRPDVLDAAVSEIQGLLKSPTAKVIGHPCDVADGASVAKLWDHLHQSGVVVDVLVLNAGVSGPTGPLVEAEGVWDAFEINAKGILNLVQRFWKQPNRNPERALSLVNISTMVIHYFDVLGHMPTYSLTKNAGTLLVQLMAKDTPVDKMQCVSFHPGKINTASAQSAGIPAELCTEDANLPGSFAVWAASPEAAFLHGRFVWAEWDVDELKQGELRKKIDENPNFLKLGLHGF</sequence>
<comment type="caution">
    <text evidence="1">The sequence shown here is derived from an EMBL/GenBank/DDBJ whole genome shotgun (WGS) entry which is preliminary data.</text>
</comment>
<organism evidence="1 2">
    <name type="scientific">Fusarium decemcellulare</name>
    <dbReference type="NCBI Taxonomy" id="57161"/>
    <lineage>
        <taxon>Eukaryota</taxon>
        <taxon>Fungi</taxon>
        <taxon>Dikarya</taxon>
        <taxon>Ascomycota</taxon>
        <taxon>Pezizomycotina</taxon>
        <taxon>Sordariomycetes</taxon>
        <taxon>Hypocreomycetidae</taxon>
        <taxon>Hypocreales</taxon>
        <taxon>Nectriaceae</taxon>
        <taxon>Fusarium</taxon>
        <taxon>Fusarium decemcellulare species complex</taxon>
    </lineage>
</organism>
<evidence type="ECO:0000313" key="2">
    <source>
        <dbReference type="Proteomes" id="UP001148629"/>
    </source>
</evidence>
<proteinExistence type="predicted"/>
<accession>A0ACC1SX13</accession>
<dbReference type="EMBL" id="JANRMS010000057">
    <property type="protein sequence ID" value="KAJ3548126.1"/>
    <property type="molecule type" value="Genomic_DNA"/>
</dbReference>
<name>A0ACC1SX13_9HYPO</name>
<protein>
    <submittedName>
        <fullName evidence="1">Uncharacterized protein</fullName>
    </submittedName>
</protein>
<evidence type="ECO:0000313" key="1">
    <source>
        <dbReference type="EMBL" id="KAJ3548126.1"/>
    </source>
</evidence>
<gene>
    <name evidence="1" type="ORF">NM208_g1159</name>
</gene>
<keyword evidence="2" id="KW-1185">Reference proteome</keyword>
<dbReference type="Proteomes" id="UP001148629">
    <property type="component" value="Unassembled WGS sequence"/>
</dbReference>
<reference evidence="1" key="1">
    <citation type="submission" date="2022-08" db="EMBL/GenBank/DDBJ databases">
        <title>Genome Sequence of Fusarium decemcellulare.</title>
        <authorList>
            <person name="Buettner E."/>
        </authorList>
    </citation>
    <scope>NUCLEOTIDE SEQUENCE</scope>
    <source>
        <strain evidence="1">Babe19</strain>
    </source>
</reference>